<feature type="transmembrane region" description="Helical" evidence="1">
    <location>
        <begin position="445"/>
        <end position="463"/>
    </location>
</feature>
<feature type="transmembrane region" description="Helical" evidence="1">
    <location>
        <begin position="399"/>
        <end position="424"/>
    </location>
</feature>
<dbReference type="AlphaFoldDB" id="A0A2U1PM23"/>
<dbReference type="PANTHER" id="PTHR24177:SF467">
    <property type="entry name" value="PGG DOMAIN, RETROTRANSPOSON COPIA-LIKE PROTEIN"/>
    <property type="match status" value="1"/>
</dbReference>
<accession>A0A2U1PM23</accession>
<evidence type="ECO:0000313" key="2">
    <source>
        <dbReference type="EMBL" id="PWA86816.1"/>
    </source>
</evidence>
<evidence type="ECO:0000313" key="3">
    <source>
        <dbReference type="Proteomes" id="UP000245207"/>
    </source>
</evidence>
<keyword evidence="1" id="KW-0812">Transmembrane</keyword>
<keyword evidence="1" id="KW-0472">Membrane</keyword>
<protein>
    <submittedName>
        <fullName evidence="2">Ankyrin repeat family protein</fullName>
    </submittedName>
</protein>
<sequence length="465" mass="53015">MSQFLPHGFTAMHHAAMVGNTSLAEKLVEENPLLLFCVSNENYLPIQLALFARHFETFVFLLKASQDHIDKCKMKENHSPFEGKHGAVLLNCVIDAGLIEVAYVLIKANDGMGTANYDNVKHALARTVENFYLYYRQPEESRIFDQSLAKKLQLELRDTVDQGELSSRFESEPLLDEVQDFPESEVKDHKPLLLLRTLCNQLRQKYTLSSTRNIFMEAAVLSVRLDVIEALEELTLHFPDAIRIKHEGHHLIEAAVLYGSKKVINYWANKNSGNLFHLLDLQSDCDGNNVLHLAAMLAPCEEANKKSNAALRLKKEVMWFKKVESLLHPLYTEAKNKNGETPMMVFTREHEELRKHAEKLMMREAKVSIVVAMLIFVILIAAFIKFMDDDGNILTKTTLFYGMWGFCIYLTAAIPLINSLSIIISRFRVEDFKHLPSNKNYGMRMLLFSLASMMVACVTFFASGM</sequence>
<keyword evidence="3" id="KW-1185">Reference proteome</keyword>
<dbReference type="PANTHER" id="PTHR24177">
    <property type="entry name" value="CASKIN"/>
    <property type="match status" value="1"/>
</dbReference>
<organism evidence="2 3">
    <name type="scientific">Artemisia annua</name>
    <name type="common">Sweet wormwood</name>
    <dbReference type="NCBI Taxonomy" id="35608"/>
    <lineage>
        <taxon>Eukaryota</taxon>
        <taxon>Viridiplantae</taxon>
        <taxon>Streptophyta</taxon>
        <taxon>Embryophyta</taxon>
        <taxon>Tracheophyta</taxon>
        <taxon>Spermatophyta</taxon>
        <taxon>Magnoliopsida</taxon>
        <taxon>eudicotyledons</taxon>
        <taxon>Gunneridae</taxon>
        <taxon>Pentapetalae</taxon>
        <taxon>asterids</taxon>
        <taxon>campanulids</taxon>
        <taxon>Asterales</taxon>
        <taxon>Asteraceae</taxon>
        <taxon>Asteroideae</taxon>
        <taxon>Anthemideae</taxon>
        <taxon>Artemisiinae</taxon>
        <taxon>Artemisia</taxon>
    </lineage>
</organism>
<dbReference type="InterPro" id="IPR002110">
    <property type="entry name" value="Ankyrin_rpt"/>
</dbReference>
<reference evidence="2 3" key="1">
    <citation type="journal article" date="2018" name="Mol. Plant">
        <title>The genome of Artemisia annua provides insight into the evolution of Asteraceae family and artemisinin biosynthesis.</title>
        <authorList>
            <person name="Shen Q."/>
            <person name="Zhang L."/>
            <person name="Liao Z."/>
            <person name="Wang S."/>
            <person name="Yan T."/>
            <person name="Shi P."/>
            <person name="Liu M."/>
            <person name="Fu X."/>
            <person name="Pan Q."/>
            <person name="Wang Y."/>
            <person name="Lv Z."/>
            <person name="Lu X."/>
            <person name="Zhang F."/>
            <person name="Jiang W."/>
            <person name="Ma Y."/>
            <person name="Chen M."/>
            <person name="Hao X."/>
            <person name="Li L."/>
            <person name="Tang Y."/>
            <person name="Lv G."/>
            <person name="Zhou Y."/>
            <person name="Sun X."/>
            <person name="Brodelius P.E."/>
            <person name="Rose J.K.C."/>
            <person name="Tang K."/>
        </authorList>
    </citation>
    <scope>NUCLEOTIDE SEQUENCE [LARGE SCALE GENOMIC DNA]</scope>
    <source>
        <strain evidence="3">cv. Huhao1</strain>
        <tissue evidence="2">Leaf</tissue>
    </source>
</reference>
<dbReference type="STRING" id="35608.A0A2U1PM23"/>
<gene>
    <name evidence="2" type="ORF">CTI12_AA126890</name>
</gene>
<dbReference type="SUPFAM" id="SSF48403">
    <property type="entry name" value="Ankyrin repeat"/>
    <property type="match status" value="1"/>
</dbReference>
<keyword evidence="1" id="KW-1133">Transmembrane helix</keyword>
<comment type="caution">
    <text evidence="2">The sequence shown here is derived from an EMBL/GenBank/DDBJ whole genome shotgun (WGS) entry which is preliminary data.</text>
</comment>
<name>A0A2U1PM23_ARTAN</name>
<dbReference type="EMBL" id="PKPP01000979">
    <property type="protein sequence ID" value="PWA86816.1"/>
    <property type="molecule type" value="Genomic_DNA"/>
</dbReference>
<dbReference type="InterPro" id="IPR036770">
    <property type="entry name" value="Ankyrin_rpt-contain_sf"/>
</dbReference>
<evidence type="ECO:0000256" key="1">
    <source>
        <dbReference type="SAM" id="Phobius"/>
    </source>
</evidence>
<feature type="transmembrane region" description="Helical" evidence="1">
    <location>
        <begin position="367"/>
        <end position="387"/>
    </location>
</feature>
<dbReference type="GO" id="GO:0016020">
    <property type="term" value="C:membrane"/>
    <property type="evidence" value="ECO:0007669"/>
    <property type="project" value="TreeGrafter"/>
</dbReference>
<dbReference type="Proteomes" id="UP000245207">
    <property type="component" value="Unassembled WGS sequence"/>
</dbReference>
<proteinExistence type="predicted"/>
<dbReference type="Gene3D" id="1.25.40.20">
    <property type="entry name" value="Ankyrin repeat-containing domain"/>
    <property type="match status" value="1"/>
</dbReference>
<dbReference type="SMART" id="SM00248">
    <property type="entry name" value="ANK"/>
    <property type="match status" value="3"/>
</dbReference>